<dbReference type="Proteomes" id="UP000215506">
    <property type="component" value="Unassembled WGS sequence"/>
</dbReference>
<evidence type="ECO:0000313" key="2">
    <source>
        <dbReference type="EMBL" id="OXR43187.1"/>
    </source>
</evidence>
<sequence>MTETTAIERYFAAWNAGDADAIMATLDTDVVLEDVPSGHVARGPREARAFVAGALEKAPGASYDVVSSHISGDAFVVEWIMQPIGLRGASVGSLRGGRIGTNRDYWNAGPAPA</sequence>
<dbReference type="Pfam" id="PF12680">
    <property type="entry name" value="SnoaL_2"/>
    <property type="match status" value="1"/>
</dbReference>
<dbReference type="Gene3D" id="3.10.450.50">
    <property type="match status" value="1"/>
</dbReference>
<feature type="domain" description="SnoaL-like" evidence="1">
    <location>
        <begin position="7"/>
        <end position="99"/>
    </location>
</feature>
<dbReference type="AlphaFoldDB" id="A0A231H2Y4"/>
<dbReference type="InterPro" id="IPR032710">
    <property type="entry name" value="NTF2-like_dom_sf"/>
</dbReference>
<dbReference type="GeneID" id="66723507"/>
<protein>
    <recommendedName>
        <fullName evidence="1">SnoaL-like domain-containing protein</fullName>
    </recommendedName>
</protein>
<keyword evidence="3" id="KW-1185">Reference proteome</keyword>
<evidence type="ECO:0000259" key="1">
    <source>
        <dbReference type="Pfam" id="PF12680"/>
    </source>
</evidence>
<dbReference type="EMBL" id="NGAF01000010">
    <property type="protein sequence ID" value="OXR43187.1"/>
    <property type="molecule type" value="Genomic_DNA"/>
</dbReference>
<proteinExistence type="predicted"/>
<gene>
    <name evidence="2" type="ORF">B7C42_04609</name>
</gene>
<organism evidence="2 3">
    <name type="scientific">Nocardia cerradoensis</name>
    <dbReference type="NCBI Taxonomy" id="85688"/>
    <lineage>
        <taxon>Bacteria</taxon>
        <taxon>Bacillati</taxon>
        <taxon>Actinomycetota</taxon>
        <taxon>Actinomycetes</taxon>
        <taxon>Mycobacteriales</taxon>
        <taxon>Nocardiaceae</taxon>
        <taxon>Nocardia</taxon>
    </lineage>
</organism>
<evidence type="ECO:0000313" key="3">
    <source>
        <dbReference type="Proteomes" id="UP000215506"/>
    </source>
</evidence>
<dbReference type="SUPFAM" id="SSF54427">
    <property type="entry name" value="NTF2-like"/>
    <property type="match status" value="1"/>
</dbReference>
<dbReference type="RefSeq" id="WP_063009730.1">
    <property type="nucleotide sequence ID" value="NZ_NGAF01000010.1"/>
</dbReference>
<comment type="caution">
    <text evidence="2">The sequence shown here is derived from an EMBL/GenBank/DDBJ whole genome shotgun (WGS) entry which is preliminary data.</text>
</comment>
<reference evidence="2 3" key="1">
    <citation type="submission" date="2017-07" db="EMBL/GenBank/DDBJ databases">
        <title>First draft Genome Sequence of Nocardia cerradoensis isolated from human infection.</title>
        <authorList>
            <person name="Carrasco G."/>
        </authorList>
    </citation>
    <scope>NUCLEOTIDE SEQUENCE [LARGE SCALE GENOMIC DNA]</scope>
    <source>
        <strain evidence="2 3">CNM20130759</strain>
    </source>
</reference>
<dbReference type="InterPro" id="IPR037401">
    <property type="entry name" value="SnoaL-like"/>
</dbReference>
<name>A0A231H2Y4_9NOCA</name>
<accession>A0A231H2Y4</accession>